<evidence type="ECO:0000313" key="2">
    <source>
        <dbReference type="EMBL" id="AFS78745.1"/>
    </source>
</evidence>
<organism evidence="2 3">
    <name type="scientific">Gottschalkia acidurici (strain ATCC 7906 / DSM 604 / BCRC 14475 / CIP 104303 / KCTC 5404 / NCIMB 10678 / 9a)</name>
    <name type="common">Clostridium acidurici</name>
    <dbReference type="NCBI Taxonomy" id="1128398"/>
    <lineage>
        <taxon>Bacteria</taxon>
        <taxon>Bacillati</taxon>
        <taxon>Bacillota</taxon>
        <taxon>Tissierellia</taxon>
        <taxon>Tissierellales</taxon>
        <taxon>Gottschalkiaceae</taxon>
        <taxon>Gottschalkia</taxon>
    </lineage>
</organism>
<gene>
    <name evidence="2" type="ordered locus">Curi_c17380</name>
</gene>
<dbReference type="STRING" id="1128398.Curi_c17380"/>
<dbReference type="eggNOG" id="COG2226">
    <property type="taxonomic scope" value="Bacteria"/>
</dbReference>
<dbReference type="Proteomes" id="UP000006094">
    <property type="component" value="Chromosome"/>
</dbReference>
<keyword evidence="3" id="KW-1185">Reference proteome</keyword>
<feature type="domain" description="DUF5714" evidence="1">
    <location>
        <begin position="58"/>
        <end position="221"/>
    </location>
</feature>
<dbReference type="Pfam" id="PF18978">
    <property type="entry name" value="DUF5714"/>
    <property type="match status" value="1"/>
</dbReference>
<dbReference type="InterPro" id="IPR043768">
    <property type="entry name" value="DUF5714"/>
</dbReference>
<dbReference type="KEGG" id="cad:Curi_c17380"/>
<proteinExistence type="predicted"/>
<dbReference type="OrthoDB" id="9813299at2"/>
<accession>K0B1A2</accession>
<dbReference type="RefSeq" id="WP_014967881.1">
    <property type="nucleotide sequence ID" value="NC_018664.1"/>
</dbReference>
<name>K0B1A2_GOTA9</name>
<dbReference type="EMBL" id="CP003326">
    <property type="protein sequence ID" value="AFS78745.1"/>
    <property type="molecule type" value="Genomic_DNA"/>
</dbReference>
<evidence type="ECO:0000259" key="1">
    <source>
        <dbReference type="Pfam" id="PF18978"/>
    </source>
</evidence>
<protein>
    <recommendedName>
        <fullName evidence="1">DUF5714 domain-containing protein</fullName>
    </recommendedName>
</protein>
<evidence type="ECO:0000313" key="3">
    <source>
        <dbReference type="Proteomes" id="UP000006094"/>
    </source>
</evidence>
<sequence>MEKHNVNCMICGEELEYKSEDKYLKCMYCAEEYKSNVSCKHGHYVCDNCHSEDSIELIYNYCLTTNKANPIEMSIELMQNSRVNMHGPEHHFLVPAVLLSSYCNASGKKDIKEEKLKVTKERAEKIPGGICGNYGSCGVGVGTGLFISVITEATPLTEKNWGLANEMTGNTLISLGKIGGPRCCKRNSFIAINEASKFLNERFNIKLYDYKNDRVICKFKKIINNV</sequence>
<dbReference type="HOGENOM" id="CLU_093149_0_0_9"/>
<dbReference type="AlphaFoldDB" id="K0B1A2"/>
<reference evidence="2 3" key="1">
    <citation type="journal article" date="2012" name="PLoS ONE">
        <title>The purine-utilizing bacterium Clostridium acidurici 9a: a genome-guided metabolic reconsideration.</title>
        <authorList>
            <person name="Hartwich K."/>
            <person name="Poehlein A."/>
            <person name="Daniel R."/>
        </authorList>
    </citation>
    <scope>NUCLEOTIDE SEQUENCE [LARGE SCALE GENOMIC DNA]</scope>
    <source>
        <strain evidence="3">ATCC 7906 / DSM 604 / BCRC 14475 / CIP 104303 / KCTC 5404 / NCIMB 10678 / 9a</strain>
    </source>
</reference>